<dbReference type="UniPathway" id="UPA00343"/>
<dbReference type="GO" id="GO:0009254">
    <property type="term" value="P:peptidoglycan turnover"/>
    <property type="evidence" value="ECO:0007669"/>
    <property type="project" value="UniProtKB-UniRule"/>
</dbReference>
<dbReference type="InterPro" id="IPR043129">
    <property type="entry name" value="ATPase_NBD"/>
</dbReference>
<name>A0A1I2SXV4_9SPHI</name>
<comment type="pathway">
    <text evidence="1">Cell wall biogenesis; peptidoglycan recycling.</text>
</comment>
<dbReference type="PANTHER" id="PTHR30605">
    <property type="entry name" value="ANHYDRO-N-ACETYLMURAMIC ACID KINASE"/>
    <property type="match status" value="1"/>
</dbReference>
<keyword evidence="1" id="KW-0119">Carbohydrate metabolism</keyword>
<comment type="similarity">
    <text evidence="1">Belongs to the anhydro-N-acetylmuramic acid kinase family.</text>
</comment>
<dbReference type="GO" id="GO:0006040">
    <property type="term" value="P:amino sugar metabolic process"/>
    <property type="evidence" value="ECO:0007669"/>
    <property type="project" value="InterPro"/>
</dbReference>
<dbReference type="GO" id="GO:0016301">
    <property type="term" value="F:kinase activity"/>
    <property type="evidence" value="ECO:0007669"/>
    <property type="project" value="UniProtKB-KW"/>
</dbReference>
<protein>
    <recommendedName>
        <fullName evidence="1">Anhydro-N-acetylmuramic acid kinase</fullName>
        <ecNumber evidence="1">2.7.1.170</ecNumber>
    </recommendedName>
    <alternativeName>
        <fullName evidence="1">AnhMurNAc kinase</fullName>
    </alternativeName>
</protein>
<comment type="pathway">
    <text evidence="1">Amino-sugar metabolism; 1,6-anhydro-N-acetylmuramate degradation.</text>
</comment>
<reference evidence="2 3" key="1">
    <citation type="submission" date="2016-10" db="EMBL/GenBank/DDBJ databases">
        <authorList>
            <person name="de Groot N.N."/>
        </authorList>
    </citation>
    <scope>NUCLEOTIDE SEQUENCE [LARGE SCALE GENOMIC DNA]</scope>
    <source>
        <strain evidence="2 3">DSM 18684</strain>
    </source>
</reference>
<evidence type="ECO:0000313" key="2">
    <source>
        <dbReference type="EMBL" id="SFG57695.1"/>
    </source>
</evidence>
<keyword evidence="3" id="KW-1185">Reference proteome</keyword>
<keyword evidence="1" id="KW-0067">ATP-binding</keyword>
<dbReference type="GO" id="GO:0005524">
    <property type="term" value="F:ATP binding"/>
    <property type="evidence" value="ECO:0007669"/>
    <property type="project" value="UniProtKB-UniRule"/>
</dbReference>
<organism evidence="2 3">
    <name type="scientific">Pedobacter insulae</name>
    <dbReference type="NCBI Taxonomy" id="414048"/>
    <lineage>
        <taxon>Bacteria</taxon>
        <taxon>Pseudomonadati</taxon>
        <taxon>Bacteroidota</taxon>
        <taxon>Sphingobacteriia</taxon>
        <taxon>Sphingobacteriales</taxon>
        <taxon>Sphingobacteriaceae</taxon>
        <taxon>Pedobacter</taxon>
    </lineage>
</organism>
<dbReference type="GO" id="GO:0097175">
    <property type="term" value="P:1,6-anhydro-N-acetyl-beta-muramic acid catabolic process"/>
    <property type="evidence" value="ECO:0007669"/>
    <property type="project" value="UniProtKB-UniRule"/>
</dbReference>
<proteinExistence type="inferred from homology"/>
<keyword evidence="1 2" id="KW-0418">Kinase</keyword>
<dbReference type="PANTHER" id="PTHR30605:SF0">
    <property type="entry name" value="ANHYDRO-N-ACETYLMURAMIC ACID KINASE"/>
    <property type="match status" value="1"/>
</dbReference>
<dbReference type="HAMAP" id="MF_01270">
    <property type="entry name" value="AnhMurNAc_kinase"/>
    <property type="match status" value="1"/>
</dbReference>
<dbReference type="EC" id="2.7.1.170" evidence="1"/>
<dbReference type="OrthoDB" id="9763949at2"/>
<dbReference type="InterPro" id="IPR005338">
    <property type="entry name" value="Anhydro_N_Ac-Mur_kinase"/>
</dbReference>
<evidence type="ECO:0000256" key="1">
    <source>
        <dbReference type="HAMAP-Rule" id="MF_01270"/>
    </source>
</evidence>
<dbReference type="UniPathway" id="UPA00544"/>
<dbReference type="Proteomes" id="UP000199666">
    <property type="component" value="Unassembled WGS sequence"/>
</dbReference>
<dbReference type="SUPFAM" id="SSF53067">
    <property type="entry name" value="Actin-like ATPase domain"/>
    <property type="match status" value="1"/>
</dbReference>
<accession>A0A1I2SXV4</accession>
<dbReference type="STRING" id="414048.SAMN04489864_101117"/>
<feature type="binding site" evidence="1">
    <location>
        <begin position="25"/>
        <end position="32"/>
    </location>
    <ligand>
        <name>ATP</name>
        <dbReference type="ChEBI" id="CHEBI:30616"/>
    </ligand>
</feature>
<gene>
    <name evidence="1" type="primary">anmK</name>
    <name evidence="2" type="ORF">SAMN04489864_101117</name>
</gene>
<dbReference type="AlphaFoldDB" id="A0A1I2SXV4"/>
<evidence type="ECO:0000313" key="3">
    <source>
        <dbReference type="Proteomes" id="UP000199666"/>
    </source>
</evidence>
<dbReference type="GO" id="GO:0016773">
    <property type="term" value="F:phosphotransferase activity, alcohol group as acceptor"/>
    <property type="evidence" value="ECO:0007669"/>
    <property type="project" value="UniProtKB-UniRule"/>
</dbReference>
<dbReference type="EMBL" id="FOPP01000001">
    <property type="protein sequence ID" value="SFG57695.1"/>
    <property type="molecule type" value="Genomic_DNA"/>
</dbReference>
<comment type="catalytic activity">
    <reaction evidence="1">
        <text>1,6-anhydro-N-acetyl-beta-muramate + ATP + H2O = N-acetyl-D-muramate 6-phosphate + ADP + H(+)</text>
        <dbReference type="Rhea" id="RHEA:24952"/>
        <dbReference type="ChEBI" id="CHEBI:15377"/>
        <dbReference type="ChEBI" id="CHEBI:15378"/>
        <dbReference type="ChEBI" id="CHEBI:30616"/>
        <dbReference type="ChEBI" id="CHEBI:58690"/>
        <dbReference type="ChEBI" id="CHEBI:58722"/>
        <dbReference type="ChEBI" id="CHEBI:456216"/>
        <dbReference type="EC" id="2.7.1.170"/>
    </reaction>
</comment>
<keyword evidence="1" id="KW-0547">Nucleotide-binding</keyword>
<keyword evidence="1" id="KW-0808">Transferase</keyword>
<dbReference type="Gene3D" id="3.30.420.40">
    <property type="match status" value="2"/>
</dbReference>
<dbReference type="Pfam" id="PF03702">
    <property type="entry name" value="AnmK"/>
    <property type="match status" value="1"/>
</dbReference>
<sequence>MNPNISKLYHIAQKSERKIIGLMSGTSLDGLDIALCLCSGSGTDTRVAVAKFVTMPYDSDFRADIKSVFAKKDADLEKVCLLNEVVAINHAALILKALKEWNIAVDEIDLIASHGQTIFHAPKILHGKASYPNGTLQIGDGDHLAVHTGIITIADFRQKHIAAGGEGAPLAVYGDYLVFAKQGENRIMLNIGGIANFTFLPADKDASKVFSTDVGPGNTLMDQFIQANYPDLYFDQDAALACKGNLNPALLHALLENEFFEKNFPKTTGPELFNLAYLQRAQLQSNTVNLTKEDVLATLCYFTASSIVKAINTTLPEIGQLHIYMSGGGMHNPLLVKLLKNSLTNSIFGTTADLAINPDAKEAVLFALLANETIAGSPIHFGDREGVPSVCMGKICLPS</sequence>
<comment type="function">
    <text evidence="1">Catalyzes the specific phosphorylation of 1,6-anhydro-N-acetylmuramic acid (anhMurNAc) with the simultaneous cleavage of the 1,6-anhydro ring, generating MurNAc-6-P. Is required for the utilization of anhMurNAc either imported from the medium or derived from its own cell wall murein, and thus plays a role in cell wall recycling.</text>
</comment>
<dbReference type="NCBIfam" id="NF007149">
    <property type="entry name" value="PRK09585.3-4"/>
    <property type="match status" value="1"/>
</dbReference>
<dbReference type="CDD" id="cd24050">
    <property type="entry name" value="ASKHA_NBD_ANMK"/>
    <property type="match status" value="1"/>
</dbReference>
<dbReference type="RefSeq" id="WP_090991615.1">
    <property type="nucleotide sequence ID" value="NZ_FOPP01000001.1"/>
</dbReference>